<evidence type="ECO:0000259" key="7">
    <source>
        <dbReference type="PROSITE" id="PS50158"/>
    </source>
</evidence>
<evidence type="ECO:0000313" key="9">
    <source>
        <dbReference type="EMBL" id="OLQ12494.1"/>
    </source>
</evidence>
<dbReference type="InterPro" id="IPR012337">
    <property type="entry name" value="RNaseH-like_sf"/>
</dbReference>
<accession>A0A1Q9EYG5</accession>
<comment type="caution">
    <text evidence="9">The sequence shown here is derived from an EMBL/GenBank/DDBJ whole genome shotgun (WGS) entry which is preliminary data.</text>
</comment>
<evidence type="ECO:0000256" key="2">
    <source>
        <dbReference type="ARBA" id="ARBA00022771"/>
    </source>
</evidence>
<dbReference type="InterPro" id="IPR036397">
    <property type="entry name" value="RNaseH_sf"/>
</dbReference>
<dbReference type="Pfam" id="PF07727">
    <property type="entry name" value="RVT_2"/>
    <property type="match status" value="1"/>
</dbReference>
<feature type="compositionally biased region" description="Polar residues" evidence="5">
    <location>
        <begin position="334"/>
        <end position="353"/>
    </location>
</feature>
<evidence type="ECO:0000313" key="10">
    <source>
        <dbReference type="Proteomes" id="UP000186817"/>
    </source>
</evidence>
<sequence>MRGVQQLQELQAAALAKGQSLAAEVVKPGTTVLSPLPLAVHGAESALMFQDWLEVTSAIMRDVSEQSGLWWEAVLQEVERSYKVWLAATPLERLNVMPGGMELSEGRWMRLNARVASMFLSAMTVEQRGDMVAHRISTNVVKMLYRLHTVYQPGGLKMLTSKWVDGSPDVAFRTSMLRTSLRLDGQPTMDSVYAYQRHLQAEIETMISSQPRGSTAGAKEPPQVRAIDSTAPQATSPKGRDKERGRSTGAADLCKYFMKPSGCKRGLKCNYSHDMSSLERSVRNKKCLTCGAEGHRQRECTVGKPQAKATFSTTTTEPKAVSAAREREKPAGISSVSTAATEGASDTLSSTGSTVQGVPWTLETLIQAAQQVVHPTQGTASRDVSPEKTKPELKVLHLRDLRVCSLSRSTTALLDSGATHSLRPAISLTEWEGAEEVAVQLAGSHQLVMRITAGGTLLMPYKGGPEDLSKTTPLHPQTIVPMGQLINTLGYTMVWGPDGCVLTSPDGQALRLHVEAGCPQMCEMEALSLIARLEDRKLDQLSNAVVTTQDKVEVAAMAIEQSWHSYLYDYVANGAFESGLRAVRDAPMFEDLPGECLTNLIPAAGLWSGWDIMKNIGFLTRAQRRRFLTSKRWVIHLFAGTEGHWEIMKLDQGDTVVLELDKDRCTGQDLMRNEVWRMLLWGAKEGKIDVIMGGPPGRYQQYAKGGQRDPKYLTLMARMMWLYAVAQVGREINGGSRERNRDVGFIVEYPEGTPQSTREERLRAIAEAEELLRRPGERAGVASWDETRFFWEHVQRHRWELQVGRSTMDGLASFWDTRLWKMFEKEFQMRTVSFDQGLDATSKGTMGKNLRYMLVAKYLVPKKYIEDFSGNTPPEDNGVQLAGTNPTIEEAGTKQVQSPVDDIQTIEEFFKENSGEAQGGDAPVAVEVISLRDGQVIEQLSHEEELDYEPSEPDEEGEDAPCEEGPVGDVLMQEGDCNPPDMSFLTFAVALPNNRSNTVKQALQDIVMYLQMHGMPVYRFHSDKGEFFSNNFRAWLREMGIFGTWSEPSVPQSNGHAESTVRWIKDRTRTLLRSASLPVKLWPVAAAMAAAEQRSKVLNWKSKLAAPFGATVYLRKKAFDKYGPLRRENGLDSKWYKGRYVGLSTIVNNGHLVYIPGNDEEKEKFLHTLHVRADLIEPKPPDIQLVGDDVPKPRRRITSKRDSGVVEMRAVTKLLDGARDMATAGAEEVLKDWSWDRAKYVVTSLAEGGFFENLKFGVYRHGGTVGWLGGLLEFPALTKMLVKMMLEVCPEASFTSILVSHNTQREMHRDSNNDYNTENVIVPVTCPDRGGDIWVELKPGDKVEGLIEGRTVGDAVIYGQLRDLHEGLAVSFNPRRFHEVTEWSGSRTVLIGCTPDCLGKLGQSDLEVLHDYGFPIPLSQLPEFHGDANLQYPLPHLRSMATPVSNEEVSQDSEWAMYLDLSPGEVEIGTSSESYPQVYKTEVTYTYNVEEVLRNLTGPLDVTYTVSPDEVMKNLEAWRPAIMKELKGVEEAIVKLTPGSESRQQWLRTPGVQRLPTKFVFTVKPNDKADPQSSSTWYKSKARLVICGNMATNDGSQVYTETAPAEAVRTALALTSRYRWHVAILDVVAAFLRTPLGRSARDPVVVAQPPRLLEVLGLSVKLELWGLVRALYGLREAPMLWGNFRDDTLRDLLPPRGLRWEQGKTITSWWSIRDEQGAVQALIVVYVDDFMLCGPKHLVVQLGKAIQAVWETSELSFLGPDNSIRFLGMELQRETEDAEDILLFQQGYIWELLRSHGVAKTQLDKVPITKELSINPEKGSEEPESVIRRAQQVTGEAVWMLYFNGGTLEKDTGSKVPVKESYVGCGSSKLQQQKRLSVNYGDYNPMSPNAESKKAIGYSVYLTGKYVFK</sequence>
<keyword evidence="10" id="KW-1185">Reference proteome</keyword>
<dbReference type="PROSITE" id="PS50103">
    <property type="entry name" value="ZF_C3H1"/>
    <property type="match status" value="1"/>
</dbReference>
<feature type="domain" description="Integrase catalytic" evidence="8">
    <location>
        <begin position="981"/>
        <end position="1132"/>
    </location>
</feature>
<dbReference type="GO" id="GO:0008270">
    <property type="term" value="F:zinc ion binding"/>
    <property type="evidence" value="ECO:0007669"/>
    <property type="project" value="UniProtKB-KW"/>
</dbReference>
<dbReference type="PROSITE" id="PS50158">
    <property type="entry name" value="ZF_CCHC"/>
    <property type="match status" value="1"/>
</dbReference>
<keyword evidence="2 4" id="KW-0863">Zinc-finger</keyword>
<name>A0A1Q9EYG5_SYMMI</name>
<dbReference type="GO" id="GO:0015074">
    <property type="term" value="P:DNA integration"/>
    <property type="evidence" value="ECO:0007669"/>
    <property type="project" value="InterPro"/>
</dbReference>
<dbReference type="InterPro" id="IPR013103">
    <property type="entry name" value="RVT_2"/>
</dbReference>
<dbReference type="Pfam" id="PF18044">
    <property type="entry name" value="zf-CCCH_4"/>
    <property type="match status" value="1"/>
</dbReference>
<feature type="region of interest" description="Disordered" evidence="5">
    <location>
        <begin position="942"/>
        <end position="962"/>
    </location>
</feature>
<evidence type="ECO:0000256" key="1">
    <source>
        <dbReference type="ARBA" id="ARBA00022723"/>
    </source>
</evidence>
<evidence type="ECO:0000259" key="6">
    <source>
        <dbReference type="PROSITE" id="PS50103"/>
    </source>
</evidence>
<evidence type="ECO:0000256" key="4">
    <source>
        <dbReference type="PROSITE-ProRule" id="PRU00723"/>
    </source>
</evidence>
<evidence type="ECO:0000256" key="5">
    <source>
        <dbReference type="SAM" id="MobiDB-lite"/>
    </source>
</evidence>
<dbReference type="PROSITE" id="PS50994">
    <property type="entry name" value="INTEGRASE"/>
    <property type="match status" value="1"/>
</dbReference>
<keyword evidence="3 4" id="KW-0862">Zinc</keyword>
<evidence type="ECO:0000256" key="3">
    <source>
        <dbReference type="ARBA" id="ARBA00022833"/>
    </source>
</evidence>
<dbReference type="GO" id="GO:0003676">
    <property type="term" value="F:nucleic acid binding"/>
    <property type="evidence" value="ECO:0007669"/>
    <property type="project" value="InterPro"/>
</dbReference>
<feature type="region of interest" description="Disordered" evidence="5">
    <location>
        <begin position="309"/>
        <end position="353"/>
    </location>
</feature>
<feature type="domain" description="CCHC-type" evidence="7">
    <location>
        <begin position="286"/>
        <end position="300"/>
    </location>
</feature>
<proteinExistence type="predicted"/>
<dbReference type="SUPFAM" id="SSF53098">
    <property type="entry name" value="Ribonuclease H-like"/>
    <property type="match status" value="1"/>
</dbReference>
<feature type="compositionally biased region" description="Acidic residues" evidence="5">
    <location>
        <begin position="944"/>
        <end position="962"/>
    </location>
</feature>
<feature type="zinc finger region" description="C3H1-type" evidence="4">
    <location>
        <begin position="253"/>
        <end position="276"/>
    </location>
</feature>
<feature type="domain" description="C3H1-type" evidence="6">
    <location>
        <begin position="253"/>
        <end position="276"/>
    </location>
</feature>
<dbReference type="EMBL" id="LSRX01000042">
    <property type="protein sequence ID" value="OLQ12494.1"/>
    <property type="molecule type" value="Genomic_DNA"/>
</dbReference>
<dbReference type="SMART" id="SM00343">
    <property type="entry name" value="ZnF_C2HC"/>
    <property type="match status" value="1"/>
</dbReference>
<organism evidence="9 10">
    <name type="scientific">Symbiodinium microadriaticum</name>
    <name type="common">Dinoflagellate</name>
    <name type="synonym">Zooxanthella microadriatica</name>
    <dbReference type="NCBI Taxonomy" id="2951"/>
    <lineage>
        <taxon>Eukaryota</taxon>
        <taxon>Sar</taxon>
        <taxon>Alveolata</taxon>
        <taxon>Dinophyceae</taxon>
        <taxon>Suessiales</taxon>
        <taxon>Symbiodiniaceae</taxon>
        <taxon>Symbiodinium</taxon>
    </lineage>
</organism>
<reference evidence="9 10" key="1">
    <citation type="submission" date="2016-02" db="EMBL/GenBank/DDBJ databases">
        <title>Genome analysis of coral dinoflagellate symbionts highlights evolutionary adaptations to a symbiotic lifestyle.</title>
        <authorList>
            <person name="Aranda M."/>
            <person name="Li Y."/>
            <person name="Liew Y.J."/>
            <person name="Baumgarten S."/>
            <person name="Simakov O."/>
            <person name="Wilson M."/>
            <person name="Piel J."/>
            <person name="Ashoor H."/>
            <person name="Bougouffa S."/>
            <person name="Bajic V.B."/>
            <person name="Ryu T."/>
            <person name="Ravasi T."/>
            <person name="Bayer T."/>
            <person name="Micklem G."/>
            <person name="Kim H."/>
            <person name="Bhak J."/>
            <person name="Lajeunesse T.C."/>
            <person name="Voolstra C.R."/>
        </authorList>
    </citation>
    <scope>NUCLEOTIDE SEQUENCE [LARGE SCALE GENOMIC DNA]</scope>
    <source>
        <strain evidence="9 10">CCMP2467</strain>
    </source>
</reference>
<evidence type="ECO:0000259" key="8">
    <source>
        <dbReference type="PROSITE" id="PS50994"/>
    </source>
</evidence>
<dbReference type="Gene3D" id="3.30.420.10">
    <property type="entry name" value="Ribonuclease H-like superfamily/Ribonuclease H"/>
    <property type="match status" value="1"/>
</dbReference>
<keyword evidence="1 4" id="KW-0479">Metal-binding</keyword>
<dbReference type="OrthoDB" id="413830at2759"/>
<dbReference type="InterPro" id="IPR000571">
    <property type="entry name" value="Znf_CCCH"/>
</dbReference>
<dbReference type="InterPro" id="IPR001584">
    <property type="entry name" value="Integrase_cat-core"/>
</dbReference>
<feature type="region of interest" description="Disordered" evidence="5">
    <location>
        <begin position="207"/>
        <end position="247"/>
    </location>
</feature>
<protein>
    <submittedName>
        <fullName evidence="9">Putative transposon protein</fullName>
    </submittedName>
</protein>
<gene>
    <name evidence="9" type="primary">TY5A</name>
    <name evidence="9" type="ORF">AK812_SmicGene3577</name>
</gene>
<dbReference type="InterPro" id="IPR041367">
    <property type="entry name" value="Znf-CCCH_4"/>
</dbReference>
<dbReference type="InterPro" id="IPR001878">
    <property type="entry name" value="Znf_CCHC"/>
</dbReference>
<dbReference type="Proteomes" id="UP000186817">
    <property type="component" value="Unassembled WGS sequence"/>
</dbReference>